<evidence type="ECO:0000256" key="12">
    <source>
        <dbReference type="ARBA" id="ARBA00022807"/>
    </source>
</evidence>
<dbReference type="InterPro" id="IPR024729">
    <property type="entry name" value="USP7_ICP0-binding_dom"/>
</dbReference>
<comment type="caution">
    <text evidence="15">The sequence shown here is derived from an EMBL/GenBank/DDBJ whole genome shotgun (WGS) entry which is preliminary data.</text>
</comment>
<organism evidence="15 16">
    <name type="scientific">Cetraspora pellucida</name>
    <dbReference type="NCBI Taxonomy" id="1433469"/>
    <lineage>
        <taxon>Eukaryota</taxon>
        <taxon>Fungi</taxon>
        <taxon>Fungi incertae sedis</taxon>
        <taxon>Mucoromycota</taxon>
        <taxon>Glomeromycotina</taxon>
        <taxon>Glomeromycetes</taxon>
        <taxon>Diversisporales</taxon>
        <taxon>Gigasporaceae</taxon>
        <taxon>Cetraspora</taxon>
    </lineage>
</organism>
<evidence type="ECO:0000313" key="15">
    <source>
        <dbReference type="EMBL" id="CAG8719781.1"/>
    </source>
</evidence>
<dbReference type="SMART" id="SM00368">
    <property type="entry name" value="LRR_RI"/>
    <property type="match status" value="5"/>
</dbReference>
<evidence type="ECO:0000256" key="13">
    <source>
        <dbReference type="ARBA" id="ARBA00022840"/>
    </source>
</evidence>
<evidence type="ECO:0000256" key="10">
    <source>
        <dbReference type="ARBA" id="ARBA00022786"/>
    </source>
</evidence>
<dbReference type="Pfam" id="PF12436">
    <property type="entry name" value="USP7_ICP0_bdg"/>
    <property type="match status" value="1"/>
</dbReference>
<evidence type="ECO:0000256" key="6">
    <source>
        <dbReference type="ARBA" id="ARBA00022679"/>
    </source>
</evidence>
<dbReference type="Gene3D" id="3.80.10.10">
    <property type="entry name" value="Ribonuclease Inhibitor"/>
    <property type="match status" value="2"/>
</dbReference>
<sequence length="1212" mass="139164">RRIDEEKALDEKKKKAAKERHLYLTIKLVTLTTFEHYQGFDLANFDNQQYPQSDVLLIKVLKSFKFRAFKTIVAHKFGISPEKMRVWDLINRQNRTIRPDTPIPNDFLDMTMEEIHKKVSPRQNELKLFLEMVDKPLSTVILSPKERNSYLLVFIKYFNPDTQSLEGMCYLYVRKHSKVGDIIPILCEKKNFPSHTKLKIYEEIRPRMIAKIVPSLTFQQSEIQNGDIICFQKALTKEEIQIHTSTGRICDIPTFYESLLMRVVVKFKPKCKDHELKPEFELILNEKYTYEEVAKRVSAFLNTDPLKLQFATAHPMSGTYKTVIKRTTKRTLSEMLQTTYLPNSTRLLYYEMLDISIIELETKKFLKVYWLGTTVKEEQAIDICLPKTAIIYEVLQVIGQKLAIPKPTHRIRLYDALNCKIQNEYNINDPIDKIQEQVTLYAEEIPKDEIELGANDKIIQAFHFTKEPLRAHGIPFKFVLKAGEPFSMTKLRLQLRLGMFVKDFLKVKVAIIQVASYAKPQYIEDNNVILSNYGLTDKLLGLDHVDKTGRAGRADANLNAPACVSGNQDIDNLINATYVNQLKFRLEWIPFENFTDIKQIGNGGFSEIHTATWTKGKITAWSELKKKFNRKQTVVVLKVLKDSKNIHSTFLKELQNIVKSQPNSTIRRIVQCYGVSQDPKTKNYIFVMAYMPNGSLNNYLSNNFKNITWKMKLDFLKDIVAGIKWIHENKIIHRDIHDGNILIGNLKNNGSDSNSLIADLGFSRPANDNLESSELKIYGIMPYIAPEVLNKKQYSFRSDIYSLGMIMWELTSGSRPFYDKGYDVHLMLDICNERLPLRPNVTEDTPRCWSILMQKCWQSDPLKRPTINEIFDEVNSKYWNENSCYMQAAEIKRQELINTGKFVAKYMHPHSKTHSKLLNPTIDSMFQYSRSFQNISSDLFNIIPQHFKNYNSPNSTINPSISKKHTIKVLQNENDYNKIKRRKLFNNEMLDSKPYIISINGAIHQITNLSNLNLNHDKLCYEAGKALCTNPILKDLDWTLCDGTWQGIVEVLGNNKTLTNLNIENKTLSDDAAIALAKNLYKNTTLIYLNLRHSQFDSEAIKILAGALCENTTLTNLYLSRNKLGKSGEKVLAEALCKNTTLTNLDLSSNNLGESGGKALAEALCNNNTLTNLDLSLNNIRESGVKALAEALCKNTTLTNLNLSWNILGESG</sequence>
<keyword evidence="10" id="KW-0833">Ubl conjugation pathway</keyword>
<dbReference type="InterPro" id="IPR029346">
    <property type="entry name" value="USP_C"/>
</dbReference>
<gene>
    <name evidence="15" type="ORF">CPELLU_LOCUS12830</name>
</gene>
<feature type="non-terminal residue" evidence="15">
    <location>
        <position position="1212"/>
    </location>
</feature>
<dbReference type="GO" id="GO:0004674">
    <property type="term" value="F:protein serine/threonine kinase activity"/>
    <property type="evidence" value="ECO:0007669"/>
    <property type="project" value="TreeGrafter"/>
</dbReference>
<dbReference type="GO" id="GO:0005524">
    <property type="term" value="F:ATP binding"/>
    <property type="evidence" value="ECO:0007669"/>
    <property type="project" value="UniProtKB-KW"/>
</dbReference>
<dbReference type="Proteomes" id="UP000789759">
    <property type="component" value="Unassembled WGS sequence"/>
</dbReference>
<keyword evidence="4" id="KW-0433">Leucine-rich repeat</keyword>
<evidence type="ECO:0000256" key="5">
    <source>
        <dbReference type="ARBA" id="ARBA00022670"/>
    </source>
</evidence>
<keyword evidence="8" id="KW-0547">Nucleotide-binding</keyword>
<dbReference type="PROSITE" id="PS50011">
    <property type="entry name" value="PROTEIN_KINASE_DOM"/>
    <property type="match status" value="1"/>
</dbReference>
<comment type="catalytic activity">
    <reaction evidence="1">
        <text>Thiol-dependent hydrolysis of ester, thioester, amide, peptide and isopeptide bonds formed by the C-terminal Gly of ubiquitin (a 76-residue protein attached to proteins as an intracellular targeting signal).</text>
        <dbReference type="EC" id="3.4.19.12"/>
    </reaction>
</comment>
<dbReference type="SUPFAM" id="SSF52047">
    <property type="entry name" value="RNI-like"/>
    <property type="match status" value="1"/>
</dbReference>
<dbReference type="GO" id="GO:0006508">
    <property type="term" value="P:proteolysis"/>
    <property type="evidence" value="ECO:0007669"/>
    <property type="project" value="UniProtKB-KW"/>
</dbReference>
<evidence type="ECO:0000256" key="3">
    <source>
        <dbReference type="ARBA" id="ARBA00012759"/>
    </source>
</evidence>
<evidence type="ECO:0000256" key="8">
    <source>
        <dbReference type="ARBA" id="ARBA00022741"/>
    </source>
</evidence>
<dbReference type="EC" id="3.4.19.12" evidence="3"/>
<dbReference type="AlphaFoldDB" id="A0A9N9I498"/>
<dbReference type="Gene3D" id="1.10.510.10">
    <property type="entry name" value="Transferase(Phosphotransferase) domain 1"/>
    <property type="match status" value="1"/>
</dbReference>
<keyword evidence="11" id="KW-0378">Hydrolase</keyword>
<proteinExistence type="inferred from homology"/>
<dbReference type="Gene3D" id="3.10.20.90">
    <property type="entry name" value="Phosphatidylinositol 3-kinase Catalytic Subunit, Chain A, domain 1"/>
    <property type="match status" value="2"/>
</dbReference>
<comment type="similarity">
    <text evidence="2">Belongs to the peptidase C19 family.</text>
</comment>
<evidence type="ECO:0000256" key="9">
    <source>
        <dbReference type="ARBA" id="ARBA00022777"/>
    </source>
</evidence>
<name>A0A9N9I498_9GLOM</name>
<dbReference type="InterPro" id="IPR011009">
    <property type="entry name" value="Kinase-like_dom_sf"/>
</dbReference>
<reference evidence="15" key="1">
    <citation type="submission" date="2021-06" db="EMBL/GenBank/DDBJ databases">
        <authorList>
            <person name="Kallberg Y."/>
            <person name="Tangrot J."/>
            <person name="Rosling A."/>
        </authorList>
    </citation>
    <scope>NUCLEOTIDE SEQUENCE</scope>
    <source>
        <strain evidence="15">FL966</strain>
    </source>
</reference>
<dbReference type="InterPro" id="IPR001611">
    <property type="entry name" value="Leu-rich_rpt"/>
</dbReference>
<dbReference type="PANTHER" id="PTHR44329">
    <property type="entry name" value="SERINE/THREONINE-PROTEIN KINASE TNNI3K-RELATED"/>
    <property type="match status" value="1"/>
</dbReference>
<evidence type="ECO:0000259" key="14">
    <source>
        <dbReference type="PROSITE" id="PS50011"/>
    </source>
</evidence>
<protein>
    <recommendedName>
        <fullName evidence="3">ubiquitinyl hydrolase 1</fullName>
        <ecNumber evidence="3">3.4.19.12</ecNumber>
    </recommendedName>
</protein>
<dbReference type="Pfam" id="PF14533">
    <property type="entry name" value="USP7_C2"/>
    <property type="match status" value="1"/>
</dbReference>
<dbReference type="Pfam" id="PF07714">
    <property type="entry name" value="PK_Tyr_Ser-Thr"/>
    <property type="match status" value="1"/>
</dbReference>
<dbReference type="SUPFAM" id="SSF56112">
    <property type="entry name" value="Protein kinase-like (PK-like)"/>
    <property type="match status" value="1"/>
</dbReference>
<accession>A0A9N9I498</accession>
<keyword evidence="7" id="KW-0677">Repeat</keyword>
<keyword evidence="16" id="KW-1185">Reference proteome</keyword>
<keyword evidence="6" id="KW-0808">Transferase</keyword>
<dbReference type="EMBL" id="CAJVQA010012823">
    <property type="protein sequence ID" value="CAG8719781.1"/>
    <property type="molecule type" value="Genomic_DNA"/>
</dbReference>
<keyword evidence="12" id="KW-0788">Thiol protease</keyword>
<dbReference type="InterPro" id="IPR000719">
    <property type="entry name" value="Prot_kinase_dom"/>
</dbReference>
<dbReference type="InterPro" id="IPR051681">
    <property type="entry name" value="Ser/Thr_Kinases-Pseudokinases"/>
</dbReference>
<evidence type="ECO:0000256" key="2">
    <source>
        <dbReference type="ARBA" id="ARBA00009085"/>
    </source>
</evidence>
<dbReference type="PANTHER" id="PTHR44329:SF288">
    <property type="entry name" value="MITOGEN-ACTIVATED PROTEIN KINASE KINASE KINASE 20"/>
    <property type="match status" value="1"/>
</dbReference>
<evidence type="ECO:0000256" key="4">
    <source>
        <dbReference type="ARBA" id="ARBA00022614"/>
    </source>
</evidence>
<evidence type="ECO:0000256" key="1">
    <source>
        <dbReference type="ARBA" id="ARBA00000707"/>
    </source>
</evidence>
<keyword evidence="9" id="KW-0418">Kinase</keyword>
<dbReference type="InterPro" id="IPR001245">
    <property type="entry name" value="Ser-Thr/Tyr_kinase_cat_dom"/>
</dbReference>
<dbReference type="PRINTS" id="PR00109">
    <property type="entry name" value="TYRKINASE"/>
</dbReference>
<dbReference type="GO" id="GO:0004843">
    <property type="term" value="F:cysteine-type deubiquitinase activity"/>
    <property type="evidence" value="ECO:0007669"/>
    <property type="project" value="UniProtKB-EC"/>
</dbReference>
<keyword evidence="13" id="KW-0067">ATP-binding</keyword>
<dbReference type="Pfam" id="PF13516">
    <property type="entry name" value="LRR_6"/>
    <property type="match status" value="3"/>
</dbReference>
<evidence type="ECO:0000256" key="11">
    <source>
        <dbReference type="ARBA" id="ARBA00022801"/>
    </source>
</evidence>
<dbReference type="OrthoDB" id="4062651at2759"/>
<evidence type="ECO:0000313" key="16">
    <source>
        <dbReference type="Proteomes" id="UP000789759"/>
    </source>
</evidence>
<feature type="domain" description="Protein kinase" evidence="14">
    <location>
        <begin position="594"/>
        <end position="879"/>
    </location>
</feature>
<evidence type="ECO:0000256" key="7">
    <source>
        <dbReference type="ARBA" id="ARBA00022737"/>
    </source>
</evidence>
<dbReference type="InterPro" id="IPR032675">
    <property type="entry name" value="LRR_dom_sf"/>
</dbReference>
<keyword evidence="5" id="KW-0645">Protease</keyword>